<dbReference type="HAMAP" id="MF_00966">
    <property type="entry name" value="G6PD"/>
    <property type="match status" value="1"/>
</dbReference>
<feature type="domain" description="6-phosphogluconate dehydrogenase NADP-binding" evidence="11">
    <location>
        <begin position="504"/>
        <end position="582"/>
    </location>
</feature>
<keyword evidence="5 7" id="KW-0560">Oxidoreductase</keyword>
<keyword evidence="4 7" id="KW-0521">NADP</keyword>
<accession>A0A0G0UYV5</accession>
<evidence type="ECO:0000313" key="12">
    <source>
        <dbReference type="EMBL" id="KKR93919.1"/>
    </source>
</evidence>
<dbReference type="Gene3D" id="3.40.50.720">
    <property type="entry name" value="NAD(P)-binding Rossmann-like Domain"/>
    <property type="match status" value="2"/>
</dbReference>
<dbReference type="GO" id="GO:0009051">
    <property type="term" value="P:pentose-phosphate shunt, oxidative branch"/>
    <property type="evidence" value="ECO:0007669"/>
    <property type="project" value="TreeGrafter"/>
</dbReference>
<feature type="binding site" evidence="7">
    <location>
        <position position="205"/>
    </location>
    <ligand>
        <name>substrate</name>
    </ligand>
</feature>
<evidence type="ECO:0000259" key="9">
    <source>
        <dbReference type="Pfam" id="PF00479"/>
    </source>
</evidence>
<sequence>MPDKFNIPTVVIVYGATGDLMARKITPALFHLYAKDKLPKMFHIIGVARRPLTNEQFREHVFKLAEDYAETPEHKRKLEAFCQLFFYHQGQFEQRGDYDKLAREMGLVDKRWHVCSNKLFYLAVPPSYYKTILTHLHNSHLTGPCPPSLRSGAGRRACSPDEGWTRVLVEKPFGNDLKTAQELDELLSNLFKEEQIYRIDHYLGKEMLQNILAFRFSNNFLEESWNNKFVSRIDIRLLEDNDASKRGSFYESVGAFRDVGQNHLLQMLALVTMDNPGTLTADAIRRKRAELLQTLNPSTRDEVRRSTIRAQYEGYRTHTGVDSNSQIETYFKTRACLSSNRWDGVPIYLSSGKGFSKPQKDITITFRNPQVCLNCEPGKDYNNQVVFSLEPEEKIMIKFFSKKPGLDLELQQKELAFTYRTTKERRQYVEEYEKLLLDVIRGDQTLFVSTDEVLPMWQYTDAIINAWQENGVPIRAYKRGTDEIAEMLTEDEKPSIHRHMLKKEIGLVGLGKMGGGIALQLHDRGWRVYGYNRSKNVTESFVRKGIEGIYDMKEFKEKLKPPRVVLLSVSAGDAVDGILFGKSYNRHPRPDRGSQGDSRLRGNDNGLVEILEKGDIIIDAGNSNYHDTIRRHSLLKKRGIKLVDVGISGGPEGARFGACLMVGGDHKTFEYLEPIFADLSVPRGYRFFDGVGAGHFIKMIHNGIEYGMMQAIGEGFEILKKSSFKLDLTHVVDVYNHGSVIESRLISWLKDAYVQYGTDLKDISGSVSQSGEGKWTVEEAKRLKIKTKIIEDALQFRIDSQKNPSYTGKVVSALRGQFGGHEVELT</sequence>
<reference evidence="12 13" key="1">
    <citation type="journal article" date="2015" name="Nature">
        <title>rRNA introns, odd ribosomes, and small enigmatic genomes across a large radiation of phyla.</title>
        <authorList>
            <person name="Brown C.T."/>
            <person name="Hug L.A."/>
            <person name="Thomas B.C."/>
            <person name="Sharon I."/>
            <person name="Castelle C.J."/>
            <person name="Singh A."/>
            <person name="Wilkins M.J."/>
            <person name="Williams K.H."/>
            <person name="Banfield J.F."/>
        </authorList>
    </citation>
    <scope>NUCLEOTIDE SEQUENCE [LARGE SCALE GENOMIC DNA]</scope>
</reference>
<dbReference type="PANTHER" id="PTHR23429">
    <property type="entry name" value="GLUCOSE-6-PHOSPHATE 1-DEHYDROGENASE G6PD"/>
    <property type="match status" value="1"/>
</dbReference>
<dbReference type="SUPFAM" id="SSF48179">
    <property type="entry name" value="6-phosphogluconate dehydrogenase C-terminal domain-like"/>
    <property type="match status" value="1"/>
</dbReference>
<feature type="domain" description="Glucose-6-phosphate dehydrogenase NAD-binding" evidence="9">
    <location>
        <begin position="12"/>
        <end position="210"/>
    </location>
</feature>
<evidence type="ECO:0000256" key="1">
    <source>
        <dbReference type="ARBA" id="ARBA00004937"/>
    </source>
</evidence>
<feature type="domain" description="6-phosphogluconate dehydrogenase NADP-binding" evidence="11">
    <location>
        <begin position="603"/>
        <end position="679"/>
    </location>
</feature>
<dbReference type="Proteomes" id="UP000034961">
    <property type="component" value="Unassembled WGS sequence"/>
</dbReference>
<comment type="pathway">
    <text evidence="1 7">Carbohydrate degradation; pentose phosphate pathway; D-ribulose 5-phosphate from D-glucose 6-phosphate (oxidative stage): step 1/3.</text>
</comment>
<feature type="domain" description="Glucose-6-phosphate dehydrogenase C-terminal" evidence="10">
    <location>
        <begin position="212"/>
        <end position="487"/>
    </location>
</feature>
<comment type="catalytic activity">
    <reaction evidence="7">
        <text>D-glucose 6-phosphate + NADP(+) = 6-phospho-D-glucono-1,5-lactone + NADPH + H(+)</text>
        <dbReference type="Rhea" id="RHEA:15841"/>
        <dbReference type="ChEBI" id="CHEBI:15378"/>
        <dbReference type="ChEBI" id="CHEBI:57783"/>
        <dbReference type="ChEBI" id="CHEBI:57955"/>
        <dbReference type="ChEBI" id="CHEBI:58349"/>
        <dbReference type="ChEBI" id="CHEBI:61548"/>
        <dbReference type="EC" id="1.1.1.49"/>
    </reaction>
</comment>
<protein>
    <recommendedName>
        <fullName evidence="7">Glucose-6-phosphate 1-dehydrogenase</fullName>
        <shortName evidence="7">G6PD</shortName>
        <ecNumber evidence="7">1.1.1.49</ecNumber>
    </recommendedName>
</protein>
<comment type="function">
    <text evidence="7">Catalyzes the oxidation of glucose 6-phosphate to 6-phosphogluconolactone.</text>
</comment>
<feature type="binding site" evidence="7">
    <location>
        <position position="353"/>
    </location>
    <ligand>
        <name>substrate</name>
    </ligand>
</feature>
<keyword evidence="6 7" id="KW-0119">Carbohydrate metabolism</keyword>
<evidence type="ECO:0000256" key="5">
    <source>
        <dbReference type="ARBA" id="ARBA00023002"/>
    </source>
</evidence>
<proteinExistence type="inferred from homology"/>
<dbReference type="UniPathway" id="UPA00115">
    <property type="reaction ID" value="UER00408"/>
</dbReference>
<dbReference type="EMBL" id="LCAN01000017">
    <property type="protein sequence ID" value="KKR93919.1"/>
    <property type="molecule type" value="Genomic_DNA"/>
</dbReference>
<evidence type="ECO:0000256" key="6">
    <source>
        <dbReference type="ARBA" id="ARBA00023277"/>
    </source>
</evidence>
<feature type="active site" description="Proton acceptor" evidence="7">
    <location>
        <position position="263"/>
    </location>
</feature>
<dbReference type="SUPFAM" id="SSF55347">
    <property type="entry name" value="Glyceraldehyde-3-phosphate dehydrogenase-like, C-terminal domain"/>
    <property type="match status" value="1"/>
</dbReference>
<evidence type="ECO:0000256" key="7">
    <source>
        <dbReference type="HAMAP-Rule" id="MF_00966"/>
    </source>
</evidence>
<dbReference type="EC" id="1.1.1.49" evidence="7"/>
<dbReference type="AlphaFoldDB" id="A0A0G0UYV5"/>
<dbReference type="SUPFAM" id="SSF51735">
    <property type="entry name" value="NAD(P)-binding Rossmann-fold domains"/>
    <property type="match status" value="2"/>
</dbReference>
<dbReference type="Pfam" id="PF00479">
    <property type="entry name" value="G6PD_N"/>
    <property type="match status" value="1"/>
</dbReference>
<feature type="binding site" evidence="7">
    <location>
        <position position="171"/>
    </location>
    <ligand>
        <name>NADP(+)</name>
        <dbReference type="ChEBI" id="CHEBI:58349"/>
    </ligand>
</feature>
<evidence type="ECO:0000256" key="4">
    <source>
        <dbReference type="ARBA" id="ARBA00022857"/>
    </source>
</evidence>
<comment type="caution">
    <text evidence="7">Lacks conserved residue(s) required for the propagation of feature annotation.</text>
</comment>
<dbReference type="InterPro" id="IPR013328">
    <property type="entry name" value="6PGD_dom2"/>
</dbReference>
<dbReference type="InterPro" id="IPR001282">
    <property type="entry name" value="G6P_DH"/>
</dbReference>
<dbReference type="NCBIfam" id="NF007161">
    <property type="entry name" value="PRK09599.1"/>
    <property type="match status" value="1"/>
</dbReference>
<dbReference type="PANTHER" id="PTHR23429:SF0">
    <property type="entry name" value="GLUCOSE-6-PHOSPHATE 1-DEHYDROGENASE"/>
    <property type="match status" value="1"/>
</dbReference>
<dbReference type="PRINTS" id="PR00079">
    <property type="entry name" value="G6PDHDRGNASE"/>
</dbReference>
<evidence type="ECO:0000259" key="10">
    <source>
        <dbReference type="Pfam" id="PF02781"/>
    </source>
</evidence>
<feature type="binding site" evidence="7">
    <location>
        <position position="49"/>
    </location>
    <ligand>
        <name>NADP(+)</name>
        <dbReference type="ChEBI" id="CHEBI:58349"/>
    </ligand>
</feature>
<dbReference type="Pfam" id="PF02781">
    <property type="entry name" value="G6PD_C"/>
    <property type="match status" value="1"/>
</dbReference>
<dbReference type="InterPro" id="IPR019796">
    <property type="entry name" value="G6P_DH_AS"/>
</dbReference>
<dbReference type="PATRIC" id="fig|1618474.3.peg.616"/>
<dbReference type="InterPro" id="IPR006114">
    <property type="entry name" value="6PGDH_C"/>
</dbReference>
<feature type="binding site" evidence="7">
    <location>
        <position position="258"/>
    </location>
    <ligand>
        <name>substrate</name>
    </ligand>
</feature>
<feature type="binding site" evidence="7">
    <location>
        <position position="239"/>
    </location>
    <ligand>
        <name>substrate</name>
    </ligand>
</feature>
<dbReference type="GO" id="GO:0004616">
    <property type="term" value="F:phosphogluconate dehydrogenase (decarboxylating) activity"/>
    <property type="evidence" value="ECO:0007669"/>
    <property type="project" value="InterPro"/>
</dbReference>
<feature type="binding site" evidence="7">
    <location>
        <position position="201"/>
    </location>
    <ligand>
        <name>substrate</name>
    </ligand>
</feature>
<dbReference type="Gene3D" id="1.10.1040.10">
    <property type="entry name" value="N-(1-d-carboxylethyl)-l-norvaline Dehydrogenase, domain 2"/>
    <property type="match status" value="1"/>
</dbReference>
<dbReference type="GO" id="GO:0050661">
    <property type="term" value="F:NADP binding"/>
    <property type="evidence" value="ECO:0007669"/>
    <property type="project" value="UniProtKB-UniRule"/>
</dbReference>
<comment type="similarity">
    <text evidence="2 7">Belongs to the glucose-6-phosphate dehydrogenase family.</text>
</comment>
<dbReference type="PROSITE" id="PS00069">
    <property type="entry name" value="G6P_DEHYDROGENASE"/>
    <property type="match status" value="1"/>
</dbReference>
<dbReference type="GO" id="GO:0006006">
    <property type="term" value="P:glucose metabolic process"/>
    <property type="evidence" value="ECO:0007669"/>
    <property type="project" value="UniProtKB-KW"/>
</dbReference>
<dbReference type="InterPro" id="IPR022675">
    <property type="entry name" value="G6P_DH_C"/>
</dbReference>
<evidence type="ECO:0000259" key="8">
    <source>
        <dbReference type="Pfam" id="PF00393"/>
    </source>
</evidence>
<evidence type="ECO:0000313" key="13">
    <source>
        <dbReference type="Proteomes" id="UP000034961"/>
    </source>
</evidence>
<dbReference type="GO" id="GO:0005829">
    <property type="term" value="C:cytosol"/>
    <property type="evidence" value="ECO:0007669"/>
    <property type="project" value="TreeGrafter"/>
</dbReference>
<dbReference type="Gene3D" id="3.30.360.10">
    <property type="entry name" value="Dihydrodipicolinate Reductase, domain 2"/>
    <property type="match status" value="1"/>
</dbReference>
<organism evidence="12 13">
    <name type="scientific">Candidatus Roizmanbacteria bacterium GW2011_GWA1_41_13</name>
    <dbReference type="NCBI Taxonomy" id="1618474"/>
    <lineage>
        <taxon>Bacteria</taxon>
        <taxon>Candidatus Roizmaniibacteriota</taxon>
    </lineage>
</organism>
<evidence type="ECO:0000259" key="11">
    <source>
        <dbReference type="Pfam" id="PF03446"/>
    </source>
</evidence>
<dbReference type="InterPro" id="IPR008927">
    <property type="entry name" value="6-PGluconate_DH-like_C_sf"/>
</dbReference>
<dbReference type="InterPro" id="IPR022674">
    <property type="entry name" value="G6P_DH_NAD-bd"/>
</dbReference>
<feature type="domain" description="6-phosphogluconate dehydrogenase C-terminal" evidence="8">
    <location>
        <begin position="694"/>
        <end position="803"/>
    </location>
</feature>
<dbReference type="NCBIfam" id="TIGR00871">
    <property type="entry name" value="zwf"/>
    <property type="match status" value="1"/>
</dbReference>
<evidence type="ECO:0000256" key="3">
    <source>
        <dbReference type="ARBA" id="ARBA00022526"/>
    </source>
</evidence>
<gene>
    <name evidence="7" type="primary">zwf</name>
    <name evidence="12" type="ORF">UU41_C0017G0012</name>
</gene>
<dbReference type="GO" id="GO:0004345">
    <property type="term" value="F:glucose-6-phosphate dehydrogenase activity"/>
    <property type="evidence" value="ECO:0007669"/>
    <property type="project" value="UniProtKB-UniRule"/>
</dbReference>
<dbReference type="Pfam" id="PF00393">
    <property type="entry name" value="6PGD"/>
    <property type="match status" value="1"/>
</dbReference>
<dbReference type="InterPro" id="IPR036291">
    <property type="entry name" value="NAD(P)-bd_dom_sf"/>
</dbReference>
<dbReference type="InterPro" id="IPR006115">
    <property type="entry name" value="6PGDH_NADP-bd"/>
</dbReference>
<keyword evidence="3 7" id="KW-0313">Glucose metabolism</keyword>
<name>A0A0G0UYV5_9BACT</name>
<evidence type="ECO:0000256" key="2">
    <source>
        <dbReference type="ARBA" id="ARBA00009975"/>
    </source>
</evidence>
<dbReference type="Pfam" id="PF03446">
    <property type="entry name" value="NAD_binding_2"/>
    <property type="match status" value="2"/>
</dbReference>
<comment type="caution">
    <text evidence="12">The sequence shown here is derived from an EMBL/GenBank/DDBJ whole genome shotgun (WGS) entry which is preliminary data.</text>
</comment>